<evidence type="ECO:0000313" key="2">
    <source>
        <dbReference type="EMBL" id="CAD7283466.1"/>
    </source>
</evidence>
<feature type="compositionally biased region" description="Low complexity" evidence="1">
    <location>
        <begin position="678"/>
        <end position="697"/>
    </location>
</feature>
<gene>
    <name evidence="2" type="ORF">NMOB1V02_LOCUS11081</name>
</gene>
<feature type="compositionally biased region" description="Low complexity" evidence="1">
    <location>
        <begin position="841"/>
        <end position="876"/>
    </location>
</feature>
<sequence>MEKEVGEFIAETLFGQGASAGDSKSEEGEDSDKKEKKSKKKSKKSKKNKKKKKKSKKSLASTESDEKPIQKKYDITGPYTPVPTVEEDKPGFKRSKASKAVKSLKSVPQESPSSAKENEPEEDSASQTDPEAAVEVLSALGKSFEKGQLTEQELSDFIKGIDLEFDNPAILGEFAKRNSPSEDTPSLKLVNDENVQSDSCLDGIGSIMYSLFQLALCILFAVIIFQLLASVSCVDWKELFNMCSVNEYMNETMNPKPQPRPAPCFFDKLPTACDLINLPCKMFGCKGGGGISICDFLPSGGRVPKKSNKEDDECAGFMQNLCQNICTSPSQPADGGGRSGKVDGAPAGTTDDEEAFEDDDGFMFNTRQSRSVTDPNALYMSVRHQRGGHAGSPVRQQRKDPRDQQPYAGGRRAIYRNNTPLIDDYTDDQDDQDVDPEPDADYGTGGFTTPFVGRDDDGYEDSAASVDAYASTTAGIAMHGHVRSQRRTGSSDTLIRKWNENREYLNPPINVFMPSSTAQQVLVRQALMKGQALGVEEMSPEDLAILEQINAIDFHFNEPSFENVVEALPQQDSPDIEPSFYWTSPPKGLEVLPILPPDPPPGPFSSKSDIAAPNVAEMLNGCAMLEGCGGGSTSRRSSQSCQPGFDLCDYFPKEATQDGSDCDPMAINICDFTCKDGPAAQQTSQQQPRTQPQASAPYLSSQQQSNRQSEGGTGVEDEPEEIVDEFLRSKFMSRQSMEMTNQFYQQHPWNRPENPVRVRDDREQVAPSGKPSSNWAAPYPPGSTGNVVHFTAAAPEPPMMPRGNQSLPFPQPNYPNNFRALRNGPGTLDQRPASILRAPSQNQPQQFHQHPQAQQQQQHQQQQQFHHPTGPQFQQPMNPQQGYFHPQQQPMNPHGGYFNPQQQQQQQQPSAQLPPRGYYNPSQAPRHN</sequence>
<dbReference type="Proteomes" id="UP000678499">
    <property type="component" value="Unassembled WGS sequence"/>
</dbReference>
<organism evidence="2">
    <name type="scientific">Notodromas monacha</name>
    <dbReference type="NCBI Taxonomy" id="399045"/>
    <lineage>
        <taxon>Eukaryota</taxon>
        <taxon>Metazoa</taxon>
        <taxon>Ecdysozoa</taxon>
        <taxon>Arthropoda</taxon>
        <taxon>Crustacea</taxon>
        <taxon>Oligostraca</taxon>
        <taxon>Ostracoda</taxon>
        <taxon>Podocopa</taxon>
        <taxon>Podocopida</taxon>
        <taxon>Cypridocopina</taxon>
        <taxon>Cypridoidea</taxon>
        <taxon>Cyprididae</taxon>
        <taxon>Notodromas</taxon>
    </lineage>
</organism>
<accession>A0A7R9BZZ5</accession>
<reference evidence="2" key="1">
    <citation type="submission" date="2020-11" db="EMBL/GenBank/DDBJ databases">
        <authorList>
            <person name="Tran Van P."/>
        </authorList>
    </citation>
    <scope>NUCLEOTIDE SEQUENCE</scope>
</reference>
<dbReference type="EMBL" id="OA887500">
    <property type="protein sequence ID" value="CAD7283466.1"/>
    <property type="molecule type" value="Genomic_DNA"/>
</dbReference>
<feature type="compositionally biased region" description="Acidic residues" evidence="1">
    <location>
        <begin position="424"/>
        <end position="440"/>
    </location>
</feature>
<dbReference type="EMBL" id="CAJPEX010005463">
    <property type="protein sequence ID" value="CAG0923618.1"/>
    <property type="molecule type" value="Genomic_DNA"/>
</dbReference>
<dbReference type="AlphaFoldDB" id="A0A7R9BZZ5"/>
<keyword evidence="3" id="KW-1185">Reference proteome</keyword>
<protein>
    <submittedName>
        <fullName evidence="2">Uncharacterized protein</fullName>
    </submittedName>
</protein>
<feature type="compositionally biased region" description="Basic and acidic residues" evidence="1">
    <location>
        <begin position="23"/>
        <end position="35"/>
    </location>
</feature>
<feature type="compositionally biased region" description="Basic residues" evidence="1">
    <location>
        <begin position="36"/>
        <end position="57"/>
    </location>
</feature>
<evidence type="ECO:0000256" key="1">
    <source>
        <dbReference type="SAM" id="MobiDB-lite"/>
    </source>
</evidence>
<feature type="region of interest" description="Disordered" evidence="1">
    <location>
        <begin position="794"/>
        <end position="928"/>
    </location>
</feature>
<feature type="compositionally biased region" description="Basic and acidic residues" evidence="1">
    <location>
        <begin position="64"/>
        <end position="74"/>
    </location>
</feature>
<feature type="region of interest" description="Disordered" evidence="1">
    <location>
        <begin position="743"/>
        <end position="780"/>
    </location>
</feature>
<dbReference type="PANTHER" id="PTHR45733">
    <property type="entry name" value="FORMIN-J"/>
    <property type="match status" value="1"/>
</dbReference>
<feature type="region of interest" description="Disordered" evidence="1">
    <location>
        <begin position="328"/>
        <end position="358"/>
    </location>
</feature>
<evidence type="ECO:0000313" key="3">
    <source>
        <dbReference type="Proteomes" id="UP000678499"/>
    </source>
</evidence>
<feature type="compositionally biased region" description="Basic and acidic residues" evidence="1">
    <location>
        <begin position="754"/>
        <end position="764"/>
    </location>
</feature>
<name>A0A7R9BZZ5_9CRUS</name>
<feature type="region of interest" description="Disordered" evidence="1">
    <location>
        <begin position="678"/>
        <end position="720"/>
    </location>
</feature>
<feature type="region of interest" description="Disordered" evidence="1">
    <location>
        <begin position="1"/>
        <end position="132"/>
    </location>
</feature>
<dbReference type="InterPro" id="IPR051144">
    <property type="entry name" value="Formin_homology_domain"/>
</dbReference>
<feature type="region of interest" description="Disordered" evidence="1">
    <location>
        <begin position="386"/>
        <end position="453"/>
    </location>
</feature>
<feature type="compositionally biased region" description="Polar residues" evidence="1">
    <location>
        <begin position="877"/>
        <end position="891"/>
    </location>
</feature>
<feature type="compositionally biased region" description="Polar residues" evidence="1">
    <location>
        <begin position="698"/>
        <end position="710"/>
    </location>
</feature>
<proteinExistence type="predicted"/>